<dbReference type="PROSITE" id="PS51077">
    <property type="entry name" value="HTH_ICLR"/>
    <property type="match status" value="1"/>
</dbReference>
<reference evidence="6 7" key="1">
    <citation type="submission" date="2020-08" db="EMBL/GenBank/DDBJ databases">
        <title>Genome sequence of Diaphorobacter ruginosibacter DSM 27467T.</title>
        <authorList>
            <person name="Hyun D.-W."/>
            <person name="Bae J.-W."/>
        </authorList>
    </citation>
    <scope>NUCLEOTIDE SEQUENCE [LARGE SCALE GENOMIC DNA]</scope>
    <source>
        <strain evidence="6 7">DSM 27467</strain>
    </source>
</reference>
<keyword evidence="2" id="KW-0238">DNA-binding</keyword>
<dbReference type="RefSeq" id="WP_187600005.1">
    <property type="nucleotide sequence ID" value="NZ_CP060714.1"/>
</dbReference>
<dbReference type="GO" id="GO:0045892">
    <property type="term" value="P:negative regulation of DNA-templated transcription"/>
    <property type="evidence" value="ECO:0007669"/>
    <property type="project" value="TreeGrafter"/>
</dbReference>
<evidence type="ECO:0000313" key="7">
    <source>
        <dbReference type="Proteomes" id="UP000515811"/>
    </source>
</evidence>
<dbReference type="Pfam" id="PF09339">
    <property type="entry name" value="HTH_IclR"/>
    <property type="match status" value="1"/>
</dbReference>
<proteinExistence type="predicted"/>
<dbReference type="Pfam" id="PF01614">
    <property type="entry name" value="IclR_C"/>
    <property type="match status" value="1"/>
</dbReference>
<dbReference type="GO" id="GO:0003700">
    <property type="term" value="F:DNA-binding transcription factor activity"/>
    <property type="evidence" value="ECO:0007669"/>
    <property type="project" value="TreeGrafter"/>
</dbReference>
<dbReference type="InterPro" id="IPR005471">
    <property type="entry name" value="Tscrpt_reg_IclR_N"/>
</dbReference>
<evidence type="ECO:0000259" key="5">
    <source>
        <dbReference type="PROSITE" id="PS51078"/>
    </source>
</evidence>
<dbReference type="InterPro" id="IPR029016">
    <property type="entry name" value="GAF-like_dom_sf"/>
</dbReference>
<dbReference type="PANTHER" id="PTHR30136:SF35">
    <property type="entry name" value="HTH-TYPE TRANSCRIPTIONAL REGULATOR RV1719"/>
    <property type="match status" value="1"/>
</dbReference>
<dbReference type="SMART" id="SM00346">
    <property type="entry name" value="HTH_ICLR"/>
    <property type="match status" value="1"/>
</dbReference>
<keyword evidence="3" id="KW-0804">Transcription</keyword>
<protein>
    <submittedName>
        <fullName evidence="6">IclR family transcriptional regulator</fullName>
    </submittedName>
</protein>
<sequence length="252" mass="27751">MDEKKSAVLGTQSASKILRLLKIVAAHHAQGIRLKELIEASRIDKSTAHRLLACLLEEGFVERVGESKVYRLGIEPLQWGFSSAGMDALSERFRPMLMRLARISNDAVFLMVRSGDHVVCLSRVEGDHTTRAYVVEVGMRRLLGASAAGIAIMAQLPESEVDAMLQRHEAEYARQRVTIAELRGQVSRARSAGYSETRNVRIDADGVGCAFALTENYWAGISIAVAKHRSTPERLKELATLLLKEVAQVQAA</sequence>
<dbReference type="Gene3D" id="1.10.10.10">
    <property type="entry name" value="Winged helix-like DNA-binding domain superfamily/Winged helix DNA-binding domain"/>
    <property type="match status" value="1"/>
</dbReference>
<keyword evidence="1" id="KW-0805">Transcription regulation</keyword>
<evidence type="ECO:0000256" key="1">
    <source>
        <dbReference type="ARBA" id="ARBA00023015"/>
    </source>
</evidence>
<dbReference type="SUPFAM" id="SSF55781">
    <property type="entry name" value="GAF domain-like"/>
    <property type="match status" value="1"/>
</dbReference>
<gene>
    <name evidence="6" type="ORF">H9K76_10035</name>
</gene>
<dbReference type="KEGG" id="drg:H9K76_10035"/>
<dbReference type="PANTHER" id="PTHR30136">
    <property type="entry name" value="HELIX-TURN-HELIX TRANSCRIPTIONAL REGULATOR, ICLR FAMILY"/>
    <property type="match status" value="1"/>
</dbReference>
<feature type="domain" description="HTH iclR-type" evidence="4">
    <location>
        <begin position="11"/>
        <end position="74"/>
    </location>
</feature>
<dbReference type="InterPro" id="IPR050707">
    <property type="entry name" value="HTH_MetabolicPath_Reg"/>
</dbReference>
<evidence type="ECO:0000256" key="2">
    <source>
        <dbReference type="ARBA" id="ARBA00023125"/>
    </source>
</evidence>
<dbReference type="Gene3D" id="3.30.450.40">
    <property type="match status" value="1"/>
</dbReference>
<dbReference type="InterPro" id="IPR014757">
    <property type="entry name" value="Tscrpt_reg_IclR_C"/>
</dbReference>
<dbReference type="PROSITE" id="PS51078">
    <property type="entry name" value="ICLR_ED"/>
    <property type="match status" value="1"/>
</dbReference>
<dbReference type="GO" id="GO:0003677">
    <property type="term" value="F:DNA binding"/>
    <property type="evidence" value="ECO:0007669"/>
    <property type="project" value="UniProtKB-KW"/>
</dbReference>
<accession>A0A7G9RU17</accession>
<dbReference type="EMBL" id="CP060714">
    <property type="protein sequence ID" value="QNN59092.1"/>
    <property type="molecule type" value="Genomic_DNA"/>
</dbReference>
<organism evidence="6 7">
    <name type="scientific">Diaphorobacter ruginosibacter</name>
    <dbReference type="NCBI Taxonomy" id="1715720"/>
    <lineage>
        <taxon>Bacteria</taxon>
        <taxon>Pseudomonadati</taxon>
        <taxon>Pseudomonadota</taxon>
        <taxon>Betaproteobacteria</taxon>
        <taxon>Burkholderiales</taxon>
        <taxon>Comamonadaceae</taxon>
        <taxon>Diaphorobacter</taxon>
    </lineage>
</organism>
<dbReference type="Proteomes" id="UP000515811">
    <property type="component" value="Chromosome"/>
</dbReference>
<name>A0A7G9RU17_9BURK</name>
<dbReference type="SUPFAM" id="SSF46785">
    <property type="entry name" value="Winged helix' DNA-binding domain"/>
    <property type="match status" value="1"/>
</dbReference>
<dbReference type="InterPro" id="IPR036390">
    <property type="entry name" value="WH_DNA-bd_sf"/>
</dbReference>
<keyword evidence="7" id="KW-1185">Reference proteome</keyword>
<evidence type="ECO:0000313" key="6">
    <source>
        <dbReference type="EMBL" id="QNN59092.1"/>
    </source>
</evidence>
<evidence type="ECO:0000259" key="4">
    <source>
        <dbReference type="PROSITE" id="PS51077"/>
    </source>
</evidence>
<feature type="domain" description="IclR-ED" evidence="5">
    <location>
        <begin position="68"/>
        <end position="252"/>
    </location>
</feature>
<dbReference type="AlphaFoldDB" id="A0A7G9RU17"/>
<dbReference type="InterPro" id="IPR036388">
    <property type="entry name" value="WH-like_DNA-bd_sf"/>
</dbReference>
<evidence type="ECO:0000256" key="3">
    <source>
        <dbReference type="ARBA" id="ARBA00023163"/>
    </source>
</evidence>